<sequence length="489" mass="53972">MNEEVQDVIKNRMNILELLIGAPVADPLLSGEKPGALYRCIATNPSSSDCLPQPQIEANNDNIGSRINQWLGVTVKSMGKDKKVMVCAHRHTVNYDGRGFSTAAEEVQDVIKNQMNILELLIGAPVDDPLLSGEKPGALYRCIATNPSSSDCLPQPQIEANNDNIGSRINQWLGVTVKSMGKDKKVMVCAHRHTVNYDGRGFSTAAVGAPYEGMKGAIYIFHGTATGLKDPYVQRIYAEEIDMNLKTFGYAIAGEYTAKPAESFREKLENLVEYHQFGFSPGCEAINETTIRCDGIGNPFGNEAKTKNIRKFSILLNTDKLPNSPDIFEIKTLVNTTSTDLSPPSSRQTTMRYRVVTRANIVVTGTAQPGSDVYELVSGPAGSGCRHNPDILNVINAKENPDYVIRTSNDCKKGTAKCHRIICDIGKLNEQKDATIIVRARLWKSTLLEDFPNAGELGFFNRMKRPGYEPTYQGEIKKSPKDYNNDYYS</sequence>
<dbReference type="EMBL" id="JARBDR010000342">
    <property type="protein sequence ID" value="KAJ8314262.1"/>
    <property type="molecule type" value="Genomic_DNA"/>
</dbReference>
<dbReference type="InterPro" id="IPR028994">
    <property type="entry name" value="Integrin_alpha_N"/>
</dbReference>
<keyword evidence="8" id="KW-1185">Reference proteome</keyword>
<protein>
    <recommendedName>
        <fullName evidence="6">Integrin alpha third immunoglobulin-like domain-containing protein</fullName>
    </recommendedName>
</protein>
<feature type="domain" description="Integrin alpha third immunoglobulin-like" evidence="6">
    <location>
        <begin position="410"/>
        <end position="454"/>
    </location>
</feature>
<evidence type="ECO:0000256" key="4">
    <source>
        <dbReference type="ARBA" id="ARBA00023180"/>
    </source>
</evidence>
<evidence type="ECO:0000256" key="2">
    <source>
        <dbReference type="ARBA" id="ARBA00023037"/>
    </source>
</evidence>
<evidence type="ECO:0000256" key="3">
    <source>
        <dbReference type="ARBA" id="ARBA00023136"/>
    </source>
</evidence>
<evidence type="ECO:0000313" key="8">
    <source>
        <dbReference type="Proteomes" id="UP001217089"/>
    </source>
</evidence>
<organism evidence="7 8">
    <name type="scientific">Tegillarca granosa</name>
    <name type="common">Malaysian cockle</name>
    <name type="synonym">Anadara granosa</name>
    <dbReference type="NCBI Taxonomy" id="220873"/>
    <lineage>
        <taxon>Eukaryota</taxon>
        <taxon>Metazoa</taxon>
        <taxon>Spiralia</taxon>
        <taxon>Lophotrochozoa</taxon>
        <taxon>Mollusca</taxon>
        <taxon>Bivalvia</taxon>
        <taxon>Autobranchia</taxon>
        <taxon>Pteriomorphia</taxon>
        <taxon>Arcoida</taxon>
        <taxon>Arcoidea</taxon>
        <taxon>Arcidae</taxon>
        <taxon>Tegillarca</taxon>
    </lineage>
</organism>
<dbReference type="InterPro" id="IPR032695">
    <property type="entry name" value="Integrin_dom_sf"/>
</dbReference>
<proteinExistence type="predicted"/>
<dbReference type="SUPFAM" id="SSF69179">
    <property type="entry name" value="Integrin domains"/>
    <property type="match status" value="1"/>
</dbReference>
<gene>
    <name evidence="7" type="ORF">KUTeg_008823</name>
</gene>
<keyword evidence="3" id="KW-0472">Membrane</keyword>
<dbReference type="PANTHER" id="PTHR23220:SF122">
    <property type="entry name" value="INTEGRIN ALPHA-PS1"/>
    <property type="match status" value="1"/>
</dbReference>
<feature type="region of interest" description="Disordered" evidence="5">
    <location>
        <begin position="470"/>
        <end position="489"/>
    </location>
</feature>
<dbReference type="SUPFAM" id="SSF69318">
    <property type="entry name" value="Integrin alpha N-terminal domain"/>
    <property type="match status" value="1"/>
</dbReference>
<dbReference type="PANTHER" id="PTHR23220">
    <property type="entry name" value="INTEGRIN ALPHA"/>
    <property type="match status" value="1"/>
</dbReference>
<dbReference type="Gene3D" id="2.130.10.130">
    <property type="entry name" value="Integrin alpha, N-terminal"/>
    <property type="match status" value="3"/>
</dbReference>
<keyword evidence="2" id="KW-0401">Integrin</keyword>
<name>A0ABQ9FEJ7_TEGGR</name>
<dbReference type="InterPro" id="IPR048286">
    <property type="entry name" value="Integrin_alpha_Ig-like_3"/>
</dbReference>
<evidence type="ECO:0000313" key="7">
    <source>
        <dbReference type="EMBL" id="KAJ8314262.1"/>
    </source>
</evidence>
<reference evidence="7 8" key="1">
    <citation type="submission" date="2022-12" db="EMBL/GenBank/DDBJ databases">
        <title>Chromosome-level genome of Tegillarca granosa.</title>
        <authorList>
            <person name="Kim J."/>
        </authorList>
    </citation>
    <scope>NUCLEOTIDE SEQUENCE [LARGE SCALE GENOMIC DNA]</scope>
    <source>
        <strain evidence="7">Teg-2019</strain>
        <tissue evidence="7">Adductor muscle</tissue>
    </source>
</reference>
<comment type="caution">
    <text evidence="7">The sequence shown here is derived from an EMBL/GenBank/DDBJ whole genome shotgun (WGS) entry which is preliminary data.</text>
</comment>
<evidence type="ECO:0000259" key="6">
    <source>
        <dbReference type="Pfam" id="PF20806"/>
    </source>
</evidence>
<feature type="compositionally biased region" description="Basic and acidic residues" evidence="5">
    <location>
        <begin position="475"/>
        <end position="489"/>
    </location>
</feature>
<accession>A0ABQ9FEJ7</accession>
<keyword evidence="4" id="KW-0325">Glycoprotein</keyword>
<evidence type="ECO:0000256" key="5">
    <source>
        <dbReference type="SAM" id="MobiDB-lite"/>
    </source>
</evidence>
<dbReference type="Proteomes" id="UP001217089">
    <property type="component" value="Unassembled WGS sequence"/>
</dbReference>
<dbReference type="Pfam" id="PF20806">
    <property type="entry name" value="Integrin_A_Ig_3"/>
    <property type="match status" value="1"/>
</dbReference>
<evidence type="ECO:0000256" key="1">
    <source>
        <dbReference type="ARBA" id="ARBA00004479"/>
    </source>
</evidence>
<comment type="subcellular location">
    <subcellularLocation>
        <location evidence="1">Membrane</location>
        <topology evidence="1">Single-pass type I membrane protein</topology>
    </subcellularLocation>
</comment>
<dbReference type="Gene3D" id="2.60.40.1530">
    <property type="entry name" value="ntegrin, alpha v. Chain A, domain 4"/>
    <property type="match status" value="1"/>
</dbReference>